<evidence type="ECO:0000256" key="1">
    <source>
        <dbReference type="ARBA" id="ARBA00010638"/>
    </source>
</evidence>
<dbReference type="EMBL" id="JBBNPS010000033">
    <property type="protein sequence ID" value="MEQ3354290.1"/>
    <property type="molecule type" value="Genomic_DNA"/>
</dbReference>
<protein>
    <recommendedName>
        <fullName evidence="4">5-formyltetrahydrofolate cyclo-ligase</fullName>
        <ecNumber evidence="4">6.3.3.2</ecNumber>
    </recommendedName>
</protein>
<dbReference type="PIRSF" id="PIRSF006806">
    <property type="entry name" value="FTHF_cligase"/>
    <property type="match status" value="1"/>
</dbReference>
<dbReference type="RefSeq" id="WP_267303916.1">
    <property type="nucleotide sequence ID" value="NZ_JAOQJD010000016.1"/>
</dbReference>
<evidence type="ECO:0000256" key="2">
    <source>
        <dbReference type="ARBA" id="ARBA00022741"/>
    </source>
</evidence>
<keyword evidence="4" id="KW-0460">Magnesium</keyword>
<dbReference type="GO" id="GO:0030272">
    <property type="term" value="F:5-formyltetrahydrofolate cyclo-ligase activity"/>
    <property type="evidence" value="ECO:0007669"/>
    <property type="project" value="UniProtKB-EC"/>
</dbReference>
<dbReference type="EC" id="6.3.3.2" evidence="4"/>
<sequence>MKKKCLRNNYKKIRDEIPESTRKEKSRAIFSRLKSLDEYKEAKRIFLFVSMGSEVETIHWLDDLLKEKEVLIPATKKGDSEMKMARLLSKDELVENYWGILELPEDLAQAREETVCDLIITPGLAFDHSGYRMGYGGGFYDRFFSSHEGFRLGVGFHEQLVHEVPRNAYDLPVHAFLSETDCLVF</sequence>
<comment type="similarity">
    <text evidence="1 4">Belongs to the 5-formyltetrahydrofolate cyclo-ligase family.</text>
</comment>
<keyword evidence="5" id="KW-0436">Ligase</keyword>
<evidence type="ECO:0000313" key="6">
    <source>
        <dbReference type="Proteomes" id="UP001481872"/>
    </source>
</evidence>
<comment type="caution">
    <text evidence="5">The sequence shown here is derived from an EMBL/GenBank/DDBJ whole genome shotgun (WGS) entry which is preliminary data.</text>
</comment>
<comment type="cofactor">
    <cofactor evidence="4">
        <name>Mg(2+)</name>
        <dbReference type="ChEBI" id="CHEBI:18420"/>
    </cofactor>
</comment>
<dbReference type="PANTHER" id="PTHR23407">
    <property type="entry name" value="ATPASE INHIBITOR/5-FORMYLTETRAHYDROFOLATE CYCLO-LIGASE"/>
    <property type="match status" value="1"/>
</dbReference>
<dbReference type="InterPro" id="IPR024185">
    <property type="entry name" value="FTHF_cligase-like_sf"/>
</dbReference>
<dbReference type="Gene3D" id="3.40.50.10420">
    <property type="entry name" value="NagB/RpiA/CoA transferase-like"/>
    <property type="match status" value="1"/>
</dbReference>
<reference evidence="5 6" key="1">
    <citation type="submission" date="2024-04" db="EMBL/GenBank/DDBJ databases">
        <title>Human intestinal bacterial collection.</title>
        <authorList>
            <person name="Pauvert C."/>
            <person name="Hitch T.C.A."/>
            <person name="Clavel T."/>
        </authorList>
    </citation>
    <scope>NUCLEOTIDE SEQUENCE [LARGE SCALE GENOMIC DNA]</scope>
    <source>
        <strain evidence="5 6">CLA-SR-H026</strain>
    </source>
</reference>
<evidence type="ECO:0000256" key="4">
    <source>
        <dbReference type="RuleBase" id="RU361279"/>
    </source>
</evidence>
<dbReference type="Pfam" id="PF01812">
    <property type="entry name" value="5-FTHF_cyc-lig"/>
    <property type="match status" value="1"/>
</dbReference>
<gene>
    <name evidence="5" type="ORF">AAA081_08295</name>
</gene>
<organism evidence="5 6">
    <name type="scientific">Aedoeadaptatus acetigenes</name>
    <dbReference type="NCBI Taxonomy" id="2981723"/>
    <lineage>
        <taxon>Bacteria</taxon>
        <taxon>Bacillati</taxon>
        <taxon>Bacillota</taxon>
        <taxon>Tissierellia</taxon>
        <taxon>Tissierellales</taxon>
        <taxon>Peptoniphilaceae</taxon>
        <taxon>Aedoeadaptatus</taxon>
    </lineage>
</organism>
<dbReference type="SUPFAM" id="SSF100950">
    <property type="entry name" value="NagB/RpiA/CoA transferase-like"/>
    <property type="match status" value="1"/>
</dbReference>
<evidence type="ECO:0000313" key="5">
    <source>
        <dbReference type="EMBL" id="MEQ3354290.1"/>
    </source>
</evidence>
<keyword evidence="3 4" id="KW-0067">ATP-binding</keyword>
<dbReference type="InterPro" id="IPR037171">
    <property type="entry name" value="NagB/RpiA_transferase-like"/>
</dbReference>
<accession>A0ABV1J7W2</accession>
<dbReference type="Proteomes" id="UP001481872">
    <property type="component" value="Unassembled WGS sequence"/>
</dbReference>
<keyword evidence="6" id="KW-1185">Reference proteome</keyword>
<name>A0ABV1J7W2_9FIRM</name>
<keyword evidence="4" id="KW-0479">Metal-binding</keyword>
<keyword evidence="2 4" id="KW-0547">Nucleotide-binding</keyword>
<proteinExistence type="inferred from homology"/>
<dbReference type="PANTHER" id="PTHR23407:SF1">
    <property type="entry name" value="5-FORMYLTETRAHYDROFOLATE CYCLO-LIGASE"/>
    <property type="match status" value="1"/>
</dbReference>
<evidence type="ECO:0000256" key="3">
    <source>
        <dbReference type="ARBA" id="ARBA00022840"/>
    </source>
</evidence>
<dbReference type="InterPro" id="IPR002698">
    <property type="entry name" value="FTHF_cligase"/>
</dbReference>
<dbReference type="NCBIfam" id="TIGR02727">
    <property type="entry name" value="MTHFS_bact"/>
    <property type="match status" value="1"/>
</dbReference>
<comment type="catalytic activity">
    <reaction evidence="4">
        <text>(6S)-5-formyl-5,6,7,8-tetrahydrofolate + ATP = (6R)-5,10-methenyltetrahydrofolate + ADP + phosphate</text>
        <dbReference type="Rhea" id="RHEA:10488"/>
        <dbReference type="ChEBI" id="CHEBI:30616"/>
        <dbReference type="ChEBI" id="CHEBI:43474"/>
        <dbReference type="ChEBI" id="CHEBI:57455"/>
        <dbReference type="ChEBI" id="CHEBI:57457"/>
        <dbReference type="ChEBI" id="CHEBI:456216"/>
        <dbReference type="EC" id="6.3.3.2"/>
    </reaction>
</comment>